<gene>
    <name evidence="2" type="ORF">JCGZ_10167</name>
</gene>
<dbReference type="InterPro" id="IPR057710">
    <property type="entry name" value="DUF7950"/>
</dbReference>
<dbReference type="OrthoDB" id="1898295at2759"/>
<organism evidence="2 3">
    <name type="scientific">Jatropha curcas</name>
    <name type="common">Barbados nut</name>
    <dbReference type="NCBI Taxonomy" id="180498"/>
    <lineage>
        <taxon>Eukaryota</taxon>
        <taxon>Viridiplantae</taxon>
        <taxon>Streptophyta</taxon>
        <taxon>Embryophyta</taxon>
        <taxon>Tracheophyta</taxon>
        <taxon>Spermatophyta</taxon>
        <taxon>Magnoliopsida</taxon>
        <taxon>eudicotyledons</taxon>
        <taxon>Gunneridae</taxon>
        <taxon>Pentapetalae</taxon>
        <taxon>rosids</taxon>
        <taxon>fabids</taxon>
        <taxon>Malpighiales</taxon>
        <taxon>Euphorbiaceae</taxon>
        <taxon>Crotonoideae</taxon>
        <taxon>Jatropheae</taxon>
        <taxon>Jatropha</taxon>
    </lineage>
</organism>
<dbReference type="AlphaFoldDB" id="A0A067LD67"/>
<feature type="domain" description="DUF7950" evidence="1">
    <location>
        <begin position="176"/>
        <end position="311"/>
    </location>
</feature>
<dbReference type="PANTHER" id="PTHR33595:SF4">
    <property type="entry name" value="EMB|CAB62340.1"/>
    <property type="match status" value="1"/>
</dbReference>
<name>A0A067LD67_JATCU</name>
<sequence>MDGGDGWRVIACAAGAQEKTIINRIMLRFRPIAPKPAFDGSGAGGWKPENKNGVVSGVRTKRKYVRVKKNNDNDYYKRRRKKKSTDLEKAVKEDDQNEKIFTRQLLPERTDLTPDLSQARGSCSSFDLTVRKDSMQEKTDPLVSFDLSKQVHDGDLGLRVSVPDRTAVMPEKRTTETWVMVESVTDTCMDLVEGLGRTDVEKIKNLERDTCPGFISDGSNRVQWVNEAYKKMVTVGSEYNSRGQSSSPEITVRLAIKEKVLPYLHCNAFTCWVRLQYAWQKENYSQMVPCDVWKTECGGFAWRLDVKAALSLGL</sequence>
<accession>A0A067LD67</accession>
<keyword evidence="3" id="KW-1185">Reference proteome</keyword>
<dbReference type="STRING" id="180498.A0A067LD67"/>
<reference evidence="2 3" key="1">
    <citation type="journal article" date="2014" name="PLoS ONE">
        <title>Global Analysis of Gene Expression Profiles in Physic Nut (Jatropha curcas L.) Seedlings Exposed to Salt Stress.</title>
        <authorList>
            <person name="Zhang L."/>
            <person name="Zhang C."/>
            <person name="Wu P."/>
            <person name="Chen Y."/>
            <person name="Li M."/>
            <person name="Jiang H."/>
            <person name="Wu G."/>
        </authorList>
    </citation>
    <scope>NUCLEOTIDE SEQUENCE [LARGE SCALE GENOMIC DNA]</scope>
    <source>
        <strain evidence="3">cv. GZQX0401</strain>
        <tissue evidence="2">Young leaves</tissue>
    </source>
</reference>
<proteinExistence type="predicted"/>
<dbReference type="Proteomes" id="UP000027138">
    <property type="component" value="Unassembled WGS sequence"/>
</dbReference>
<dbReference type="Pfam" id="PF25821">
    <property type="entry name" value="DUF7950"/>
    <property type="match status" value="1"/>
</dbReference>
<protein>
    <recommendedName>
        <fullName evidence="1">DUF7950 domain-containing protein</fullName>
    </recommendedName>
</protein>
<evidence type="ECO:0000313" key="3">
    <source>
        <dbReference type="Proteomes" id="UP000027138"/>
    </source>
</evidence>
<evidence type="ECO:0000259" key="1">
    <source>
        <dbReference type="Pfam" id="PF25821"/>
    </source>
</evidence>
<dbReference type="EMBL" id="KK914219">
    <property type="protein sequence ID" value="KDP46327.1"/>
    <property type="molecule type" value="Genomic_DNA"/>
</dbReference>
<dbReference type="PANTHER" id="PTHR33595">
    <property type="entry name" value="VON WILLEBRAND FACTOR A DOMAIN PROTEIN"/>
    <property type="match status" value="1"/>
</dbReference>
<evidence type="ECO:0000313" key="2">
    <source>
        <dbReference type="EMBL" id="KDP46327.1"/>
    </source>
</evidence>